<dbReference type="PROSITE" id="PS50994">
    <property type="entry name" value="INTEGRASE"/>
    <property type="match status" value="1"/>
</dbReference>
<dbReference type="InterPro" id="IPR055247">
    <property type="entry name" value="InsJ-like_HTH"/>
</dbReference>
<dbReference type="InterPro" id="IPR001584">
    <property type="entry name" value="Integrase_cat-core"/>
</dbReference>
<gene>
    <name evidence="3" type="ORF">F0T03_12725</name>
</gene>
<dbReference type="GO" id="GO:0015074">
    <property type="term" value="P:DNA integration"/>
    <property type="evidence" value="ECO:0007669"/>
    <property type="project" value="InterPro"/>
</dbReference>
<protein>
    <submittedName>
        <fullName evidence="3">ISNCY family transposase</fullName>
    </submittedName>
</protein>
<dbReference type="AlphaFoldDB" id="A0A857F121"/>
<dbReference type="Gene3D" id="3.30.420.10">
    <property type="entry name" value="Ribonuclease H-like superfamily/Ribonuclease H"/>
    <property type="match status" value="1"/>
</dbReference>
<keyword evidence="4" id="KW-1185">Reference proteome</keyword>
<proteinExistence type="predicted"/>
<dbReference type="PANTHER" id="PTHR35004:SF7">
    <property type="entry name" value="INTEGRASE PROTEIN"/>
    <property type="match status" value="1"/>
</dbReference>
<dbReference type="InterPro" id="IPR036397">
    <property type="entry name" value="RNaseH_sf"/>
</dbReference>
<dbReference type="InterPro" id="IPR047797">
    <property type="entry name" value="ISNCY_transpos"/>
</dbReference>
<dbReference type="Proteomes" id="UP000464402">
    <property type="component" value="Chromosome"/>
</dbReference>
<dbReference type="GO" id="GO:0003676">
    <property type="term" value="F:nucleic acid binding"/>
    <property type="evidence" value="ECO:0007669"/>
    <property type="project" value="InterPro"/>
</dbReference>
<evidence type="ECO:0000259" key="2">
    <source>
        <dbReference type="PROSITE" id="PS50994"/>
    </source>
</evidence>
<dbReference type="Pfam" id="PF13518">
    <property type="entry name" value="HTH_28"/>
    <property type="match status" value="1"/>
</dbReference>
<evidence type="ECO:0000313" key="4">
    <source>
        <dbReference type="Proteomes" id="UP000464402"/>
    </source>
</evidence>
<sequence length="480" mass="55512">MSSQRLTFPDEEFSEAIHDAGMFTVKEINRLKILQDVIDRNLRPGQAAEMLGITPRHCSRLLKRYRQSGPLEMNNQSRGRTGNRQLPISLTELALNIIRERYPDFGPTLAREKLAENHGIVLGKETLRRLMIKTGLWVPRKQRAPKIQQPRYRRACCGELIQIDGCDHHWFENRAPACTALVYVDDATSRLMQLRFVKSESTFTYFEATRGYLEKHGKPLALYSDKASVFRINNKNATGGDGYTQFGRAMHELNIQTICANTSSAKGRVERAHLALQDRLVKELRLRGISSVDAANDFADEFMADYNRRFAKAPRHDFDVHRPLETDDDLVAFFTWREPRRVSKSLTVQYDKVLYLIEDNELSRRAIGKYIDVWHYPDGRKELRLNGDVLPYSTYDRLQEIDQGTIVDNKRLGRTLEFIKLVQDKRDNNRSQALPAGDDPSRRRRKPTEKKSQRSLNGDDMLEALKTLQSRSEKIFGKRK</sequence>
<feature type="region of interest" description="Disordered" evidence="1">
    <location>
        <begin position="429"/>
        <end position="463"/>
    </location>
</feature>
<accession>A0A857F121</accession>
<dbReference type="NCBIfam" id="NF033594">
    <property type="entry name" value="transpos_ISNCY_2"/>
    <property type="match status" value="1"/>
</dbReference>
<dbReference type="SUPFAM" id="SSF53098">
    <property type="entry name" value="Ribonuclease H-like"/>
    <property type="match status" value="1"/>
</dbReference>
<organism evidence="3 4">
    <name type="scientific">Yersinia canariae</name>
    <dbReference type="NCBI Taxonomy" id="2607663"/>
    <lineage>
        <taxon>Bacteria</taxon>
        <taxon>Pseudomonadati</taxon>
        <taxon>Pseudomonadota</taxon>
        <taxon>Gammaproteobacteria</taxon>
        <taxon>Enterobacterales</taxon>
        <taxon>Yersiniaceae</taxon>
        <taxon>Yersinia</taxon>
    </lineage>
</organism>
<feature type="domain" description="Integrase catalytic" evidence="2">
    <location>
        <begin position="146"/>
        <end position="331"/>
    </location>
</feature>
<dbReference type="KEGG" id="yca:F0T03_12725"/>
<dbReference type="EMBL" id="CP043727">
    <property type="protein sequence ID" value="QHB32944.1"/>
    <property type="molecule type" value="Genomic_DNA"/>
</dbReference>
<evidence type="ECO:0000313" key="3">
    <source>
        <dbReference type="EMBL" id="QHB32944.1"/>
    </source>
</evidence>
<evidence type="ECO:0000256" key="1">
    <source>
        <dbReference type="SAM" id="MobiDB-lite"/>
    </source>
</evidence>
<reference evidence="4" key="1">
    <citation type="submission" date="2019-09" db="EMBL/GenBank/DDBJ databases">
        <title>Yersinia canariae sp. nov., isolated from a human yersiniosis case.</title>
        <authorList>
            <person name="Nguyen S.V."/>
            <person name="Greig D."/>
            <person name="Hurley D."/>
            <person name="Cao Y."/>
            <person name="McCabe E."/>
            <person name="Mitchell M."/>
            <person name="Jenkins C."/>
            <person name="Fanning S."/>
        </authorList>
    </citation>
    <scope>NUCLEOTIDE SEQUENCE [LARGE SCALE GENOMIC DNA]</scope>
    <source>
        <strain evidence="4">NCTC 14382</strain>
    </source>
</reference>
<dbReference type="PANTHER" id="PTHR35004">
    <property type="entry name" value="TRANSPOSASE RV3428C-RELATED"/>
    <property type="match status" value="1"/>
</dbReference>
<dbReference type="InterPro" id="IPR009057">
    <property type="entry name" value="Homeodomain-like_sf"/>
</dbReference>
<dbReference type="InterPro" id="IPR012337">
    <property type="entry name" value="RNaseH-like_sf"/>
</dbReference>
<name>A0A857F121_9GAMM</name>
<dbReference type="SUPFAM" id="SSF46689">
    <property type="entry name" value="Homeodomain-like"/>
    <property type="match status" value="1"/>
</dbReference>